<accession>A0ABV4HVM9</accession>
<comment type="subcellular location">
    <subcellularLocation>
        <location evidence="1">Membrane</location>
    </subcellularLocation>
</comment>
<feature type="transmembrane region" description="Helical" evidence="5">
    <location>
        <begin position="77"/>
        <end position="100"/>
    </location>
</feature>
<feature type="transmembrane region" description="Helical" evidence="5">
    <location>
        <begin position="6"/>
        <end position="23"/>
    </location>
</feature>
<gene>
    <name evidence="6" type="ORF">AB6713_19760</name>
</gene>
<dbReference type="Proteomes" id="UP001566331">
    <property type="component" value="Unassembled WGS sequence"/>
</dbReference>
<feature type="transmembrane region" description="Helical" evidence="5">
    <location>
        <begin position="107"/>
        <end position="126"/>
    </location>
</feature>
<keyword evidence="7" id="KW-1185">Reference proteome</keyword>
<protein>
    <submittedName>
        <fullName evidence="6">MAPEG family protein</fullName>
    </submittedName>
</protein>
<organism evidence="6 7">
    <name type="scientific">Luteimonas salinilitoris</name>
    <dbReference type="NCBI Taxonomy" id="3237697"/>
    <lineage>
        <taxon>Bacteria</taxon>
        <taxon>Pseudomonadati</taxon>
        <taxon>Pseudomonadota</taxon>
        <taxon>Gammaproteobacteria</taxon>
        <taxon>Lysobacterales</taxon>
        <taxon>Lysobacteraceae</taxon>
        <taxon>Luteimonas</taxon>
    </lineage>
</organism>
<evidence type="ECO:0000313" key="7">
    <source>
        <dbReference type="Proteomes" id="UP001566331"/>
    </source>
</evidence>
<evidence type="ECO:0000256" key="3">
    <source>
        <dbReference type="ARBA" id="ARBA00022989"/>
    </source>
</evidence>
<sequence length="130" mass="14018">MIALPVTSTVASILAIVMFPMTLQISIRRAALGDVVFGDADDAALRRRVRAFGNFVEYVPLCLVLLSLMEAQGASFLWLWMAGGLLLVGRIIHALGMLFAKSPAPRVVAMVMTYGSFLIPAGWLLANPRG</sequence>
<reference evidence="6 7" key="1">
    <citation type="submission" date="2024-07" db="EMBL/GenBank/DDBJ databases">
        <title>Luteimonas salilacus sp. nov., isolated from the shore soil of Salt Lake in Tibet of China.</title>
        <authorList>
            <person name="Zhang X."/>
            <person name="Li A."/>
        </authorList>
    </citation>
    <scope>NUCLEOTIDE SEQUENCE [LARGE SCALE GENOMIC DNA]</scope>
    <source>
        <strain evidence="6 7">B3-2-R+30</strain>
    </source>
</reference>
<evidence type="ECO:0000313" key="6">
    <source>
        <dbReference type="EMBL" id="MEZ0476818.1"/>
    </source>
</evidence>
<dbReference type="Pfam" id="PF01124">
    <property type="entry name" value="MAPEG"/>
    <property type="match status" value="1"/>
</dbReference>
<name>A0ABV4HVM9_9GAMM</name>
<evidence type="ECO:0000256" key="1">
    <source>
        <dbReference type="ARBA" id="ARBA00004370"/>
    </source>
</evidence>
<evidence type="ECO:0000256" key="4">
    <source>
        <dbReference type="ARBA" id="ARBA00023136"/>
    </source>
</evidence>
<feature type="transmembrane region" description="Helical" evidence="5">
    <location>
        <begin position="55"/>
        <end position="71"/>
    </location>
</feature>
<keyword evidence="3 5" id="KW-1133">Transmembrane helix</keyword>
<evidence type="ECO:0000256" key="2">
    <source>
        <dbReference type="ARBA" id="ARBA00022692"/>
    </source>
</evidence>
<keyword evidence="4 5" id="KW-0472">Membrane</keyword>
<dbReference type="InterPro" id="IPR001129">
    <property type="entry name" value="Membr-assoc_MAPEG"/>
</dbReference>
<evidence type="ECO:0000256" key="5">
    <source>
        <dbReference type="SAM" id="Phobius"/>
    </source>
</evidence>
<dbReference type="EMBL" id="JBFWIC010000053">
    <property type="protein sequence ID" value="MEZ0476818.1"/>
    <property type="molecule type" value="Genomic_DNA"/>
</dbReference>
<dbReference type="PANTHER" id="PTHR35814:SF1">
    <property type="entry name" value="GLUTATHIONE S-TRANSFERASE-RELATED"/>
    <property type="match status" value="1"/>
</dbReference>
<dbReference type="InterPro" id="IPR023352">
    <property type="entry name" value="MAPEG-like_dom_sf"/>
</dbReference>
<dbReference type="RefSeq" id="WP_370565869.1">
    <property type="nucleotide sequence ID" value="NZ_JBFWIB010000032.1"/>
</dbReference>
<dbReference type="PANTHER" id="PTHR35814">
    <property type="match status" value="1"/>
</dbReference>
<comment type="caution">
    <text evidence="6">The sequence shown here is derived from an EMBL/GenBank/DDBJ whole genome shotgun (WGS) entry which is preliminary data.</text>
</comment>
<dbReference type="Gene3D" id="1.20.120.550">
    <property type="entry name" value="Membrane associated eicosanoid/glutathione metabolism-like domain"/>
    <property type="match status" value="1"/>
</dbReference>
<proteinExistence type="predicted"/>
<dbReference type="SUPFAM" id="SSF161084">
    <property type="entry name" value="MAPEG domain-like"/>
    <property type="match status" value="1"/>
</dbReference>
<keyword evidence="2 5" id="KW-0812">Transmembrane</keyword>